<evidence type="ECO:0000259" key="22">
    <source>
        <dbReference type="PROSITE" id="PS50972"/>
    </source>
</evidence>
<dbReference type="GO" id="GO:0050667">
    <property type="term" value="P:homocysteine metabolic process"/>
    <property type="evidence" value="ECO:0007669"/>
    <property type="project" value="TreeGrafter"/>
</dbReference>
<evidence type="ECO:0000256" key="13">
    <source>
        <dbReference type="ARBA" id="ARBA00022833"/>
    </source>
</evidence>
<dbReference type="SUPFAM" id="SSF82282">
    <property type="entry name" value="Homocysteine S-methyltransferase"/>
    <property type="match status" value="3"/>
</dbReference>
<gene>
    <name evidence="26" type="ORF">CTEN210_14434</name>
</gene>
<dbReference type="NCBIfam" id="NF007024">
    <property type="entry name" value="PRK09490.1"/>
    <property type="match status" value="1"/>
</dbReference>
<accession>A0AAD3D576</accession>
<evidence type="ECO:0000256" key="18">
    <source>
        <dbReference type="PROSITE-ProRule" id="PRU00333"/>
    </source>
</evidence>
<dbReference type="Pfam" id="PF02965">
    <property type="entry name" value="Met_synt_B12"/>
    <property type="match status" value="1"/>
</dbReference>
<feature type="domain" description="Hcy-binding" evidence="21">
    <location>
        <begin position="94"/>
        <end position="419"/>
    </location>
</feature>
<dbReference type="PANTHER" id="PTHR45833:SF1">
    <property type="entry name" value="METHIONINE SYNTHASE"/>
    <property type="match status" value="1"/>
</dbReference>
<evidence type="ECO:0000259" key="23">
    <source>
        <dbReference type="PROSITE" id="PS50974"/>
    </source>
</evidence>
<evidence type="ECO:0000256" key="19">
    <source>
        <dbReference type="PROSITE-ProRule" id="PRU00346"/>
    </source>
</evidence>
<evidence type="ECO:0000313" key="27">
    <source>
        <dbReference type="Proteomes" id="UP001054902"/>
    </source>
</evidence>
<dbReference type="GO" id="GO:0008705">
    <property type="term" value="F:methionine synthase activity"/>
    <property type="evidence" value="ECO:0007669"/>
    <property type="project" value="UniProtKB-EC"/>
</dbReference>
<dbReference type="Proteomes" id="UP001054902">
    <property type="component" value="Unassembled WGS sequence"/>
</dbReference>
<name>A0AAD3D576_9STRA</name>
<dbReference type="GO" id="GO:0008270">
    <property type="term" value="F:zinc ion binding"/>
    <property type="evidence" value="ECO:0007669"/>
    <property type="project" value="InterPro"/>
</dbReference>
<dbReference type="PROSITE" id="PS50974">
    <property type="entry name" value="ADOMET_ACTIVATION"/>
    <property type="match status" value="1"/>
</dbReference>
<feature type="binding site" evidence="18">
    <location>
        <position position="1095"/>
    </location>
    <ligand>
        <name>Zn(2+)</name>
        <dbReference type="ChEBI" id="CHEBI:29105"/>
    </ligand>
</feature>
<feature type="binding site" evidence="18">
    <location>
        <position position="1912"/>
    </location>
    <ligand>
        <name>Zn(2+)</name>
        <dbReference type="ChEBI" id="CHEBI:29105"/>
    </ligand>
</feature>
<dbReference type="InterPro" id="IPR006158">
    <property type="entry name" value="Cobalamin-bd"/>
</dbReference>
<evidence type="ECO:0000313" key="26">
    <source>
        <dbReference type="EMBL" id="GFH57958.1"/>
    </source>
</evidence>
<dbReference type="PROSITE" id="PS50970">
    <property type="entry name" value="HCY"/>
    <property type="match status" value="3"/>
</dbReference>
<comment type="similarity">
    <text evidence="4">Belongs to the vitamin-B12 dependent methionine synthase family.</text>
</comment>
<dbReference type="InterPro" id="IPR036724">
    <property type="entry name" value="Cobalamin-bd_sf"/>
</dbReference>
<dbReference type="Gene3D" id="3.20.20.330">
    <property type="entry name" value="Homocysteine-binding-like domain"/>
    <property type="match status" value="3"/>
</dbReference>
<dbReference type="Gene3D" id="1.10.288.10">
    <property type="entry name" value="Cobalamin-dependent Methionine Synthase, domain 2"/>
    <property type="match status" value="1"/>
</dbReference>
<dbReference type="Pfam" id="PF02607">
    <property type="entry name" value="B12-binding_2"/>
    <property type="match status" value="1"/>
</dbReference>
<feature type="domain" description="Hcy-binding" evidence="21">
    <location>
        <begin position="848"/>
        <end position="1173"/>
    </location>
</feature>
<feature type="domain" description="Pterin-binding" evidence="22">
    <location>
        <begin position="1210"/>
        <end position="1471"/>
    </location>
</feature>
<dbReference type="SUPFAM" id="SSF56507">
    <property type="entry name" value="Methionine synthase activation domain-like"/>
    <property type="match status" value="1"/>
</dbReference>
<evidence type="ECO:0000256" key="12">
    <source>
        <dbReference type="ARBA" id="ARBA00022737"/>
    </source>
</evidence>
<dbReference type="InterPro" id="IPR011005">
    <property type="entry name" value="Dihydropteroate_synth-like_sf"/>
</dbReference>
<evidence type="ECO:0000259" key="25">
    <source>
        <dbReference type="PROSITE" id="PS51337"/>
    </source>
</evidence>
<evidence type="ECO:0000259" key="21">
    <source>
        <dbReference type="PROSITE" id="PS50970"/>
    </source>
</evidence>
<evidence type="ECO:0000256" key="3">
    <source>
        <dbReference type="ARBA" id="ARBA00005178"/>
    </source>
</evidence>
<keyword evidence="8" id="KW-0846">Cobalamin</keyword>
<evidence type="ECO:0000256" key="2">
    <source>
        <dbReference type="ARBA" id="ARBA00001956"/>
    </source>
</evidence>
<dbReference type="InterPro" id="IPR004223">
    <property type="entry name" value="VitB12-dep_Met_synth_activ_dom"/>
</dbReference>
<dbReference type="FunFam" id="1.10.1240.10:FF:000001">
    <property type="entry name" value="Methionine synthase"/>
    <property type="match status" value="1"/>
</dbReference>
<dbReference type="CDD" id="cd02069">
    <property type="entry name" value="methionine_synthase_B12_BD"/>
    <property type="match status" value="1"/>
</dbReference>
<dbReference type="PROSITE" id="PS50972">
    <property type="entry name" value="PTERIN_BINDING"/>
    <property type="match status" value="3"/>
</dbReference>
<feature type="binding site" evidence="18">
    <location>
        <position position="1159"/>
    </location>
    <ligand>
        <name>Zn(2+)</name>
        <dbReference type="ChEBI" id="CHEBI:29105"/>
    </ligand>
</feature>
<evidence type="ECO:0000256" key="10">
    <source>
        <dbReference type="ARBA" id="ARBA00022691"/>
    </source>
</evidence>
<feature type="domain" description="Hcy-binding" evidence="21">
    <location>
        <begin position="1602"/>
        <end position="1927"/>
    </location>
</feature>
<dbReference type="InterPro" id="IPR036594">
    <property type="entry name" value="Meth_synthase_dom"/>
</dbReference>
<dbReference type="CDD" id="cd00740">
    <property type="entry name" value="MeTr"/>
    <property type="match status" value="3"/>
</dbReference>
<feature type="binding site" evidence="18">
    <location>
        <position position="405"/>
    </location>
    <ligand>
        <name>Zn(2+)</name>
        <dbReference type="ChEBI" id="CHEBI:29105"/>
    </ligand>
</feature>
<keyword evidence="14" id="KW-0486">Methionine biosynthesis</keyword>
<keyword evidence="15" id="KW-0170">Cobalt</keyword>
<dbReference type="InterPro" id="IPR003759">
    <property type="entry name" value="Cbl-bd_cap"/>
</dbReference>
<feature type="binding site" evidence="18">
    <location>
        <position position="341"/>
    </location>
    <ligand>
        <name>Zn(2+)</name>
        <dbReference type="ChEBI" id="CHEBI:29105"/>
    </ligand>
</feature>
<keyword evidence="27" id="KW-1185">Reference proteome</keyword>
<dbReference type="NCBIfam" id="TIGR02082">
    <property type="entry name" value="metH"/>
    <property type="match status" value="1"/>
</dbReference>
<proteinExistence type="inferred from homology"/>
<dbReference type="Gene3D" id="3.40.50.280">
    <property type="entry name" value="Cobalamin-binding domain"/>
    <property type="match status" value="1"/>
</dbReference>
<evidence type="ECO:0000256" key="4">
    <source>
        <dbReference type="ARBA" id="ARBA00010398"/>
    </source>
</evidence>
<dbReference type="SUPFAM" id="SSF51717">
    <property type="entry name" value="Dihydropteroate synthetase-like"/>
    <property type="match status" value="3"/>
</dbReference>
<dbReference type="InterPro" id="IPR036589">
    <property type="entry name" value="HCY_dom_sf"/>
</dbReference>
<dbReference type="PROSITE" id="PS51332">
    <property type="entry name" value="B12_BINDING"/>
    <property type="match status" value="1"/>
</dbReference>
<dbReference type="InterPro" id="IPR050554">
    <property type="entry name" value="Met_Synthase/Corrinoid"/>
</dbReference>
<feature type="domain" description="B12-binding" evidence="24">
    <location>
        <begin position="2376"/>
        <end position="2514"/>
    </location>
</feature>
<comment type="pathway">
    <text evidence="3">Amino-acid biosynthesis; L-methionine biosynthesis via de novo pathway; L-methionine from L-homocysteine (MetH route): step 1/1.</text>
</comment>
<evidence type="ECO:0000256" key="8">
    <source>
        <dbReference type="ARBA" id="ARBA00022628"/>
    </source>
</evidence>
<feature type="binding site" evidence="18">
    <location>
        <position position="1913"/>
    </location>
    <ligand>
        <name>Zn(2+)</name>
        <dbReference type="ChEBI" id="CHEBI:29105"/>
    </ligand>
</feature>
<dbReference type="Gene3D" id="3.10.196.10">
    <property type="entry name" value="Vitamin B12-dependent methionine synthase, activation domain"/>
    <property type="match status" value="1"/>
</dbReference>
<evidence type="ECO:0000256" key="9">
    <source>
        <dbReference type="ARBA" id="ARBA00022679"/>
    </source>
</evidence>
<dbReference type="GO" id="GO:0046653">
    <property type="term" value="P:tetrahydrofolate metabolic process"/>
    <property type="evidence" value="ECO:0007669"/>
    <property type="project" value="TreeGrafter"/>
</dbReference>
<evidence type="ECO:0000256" key="6">
    <source>
        <dbReference type="ARBA" id="ARBA00022603"/>
    </source>
</evidence>
<comment type="cofactor">
    <cofactor evidence="1 18">
        <name>Zn(2+)</name>
        <dbReference type="ChEBI" id="CHEBI:29105"/>
    </cofactor>
</comment>
<dbReference type="InterPro" id="IPR033706">
    <property type="entry name" value="Met_synthase_B12-bd"/>
</dbReference>
<dbReference type="InterPro" id="IPR003726">
    <property type="entry name" value="HCY_dom"/>
</dbReference>
<evidence type="ECO:0000256" key="16">
    <source>
        <dbReference type="ARBA" id="ARBA00030163"/>
    </source>
</evidence>
<dbReference type="EC" id="2.1.1.13" evidence="5"/>
<evidence type="ECO:0000256" key="7">
    <source>
        <dbReference type="ARBA" id="ARBA00022605"/>
    </source>
</evidence>
<dbReference type="GO" id="GO:0005829">
    <property type="term" value="C:cytosol"/>
    <property type="evidence" value="ECO:0007669"/>
    <property type="project" value="TreeGrafter"/>
</dbReference>
<dbReference type="FunFam" id="3.20.20.20:FF:000002">
    <property type="entry name" value="Methionine synthase"/>
    <property type="match status" value="3"/>
</dbReference>
<evidence type="ECO:0000256" key="15">
    <source>
        <dbReference type="ARBA" id="ARBA00023285"/>
    </source>
</evidence>
<dbReference type="Pfam" id="PF02574">
    <property type="entry name" value="S-methyl_trans"/>
    <property type="match status" value="3"/>
</dbReference>
<dbReference type="EMBL" id="BLLK01000060">
    <property type="protein sequence ID" value="GFH57958.1"/>
    <property type="molecule type" value="Genomic_DNA"/>
</dbReference>
<dbReference type="InterPro" id="IPR037010">
    <property type="entry name" value="VitB12-dep_Met_synth_activ_sf"/>
</dbReference>
<evidence type="ECO:0000256" key="17">
    <source>
        <dbReference type="ARBA" id="ARBA00031040"/>
    </source>
</evidence>
<organism evidence="26 27">
    <name type="scientific">Chaetoceros tenuissimus</name>
    <dbReference type="NCBI Taxonomy" id="426638"/>
    <lineage>
        <taxon>Eukaryota</taxon>
        <taxon>Sar</taxon>
        <taxon>Stramenopiles</taxon>
        <taxon>Ochrophyta</taxon>
        <taxon>Bacillariophyta</taxon>
        <taxon>Coscinodiscophyceae</taxon>
        <taxon>Chaetocerotophycidae</taxon>
        <taxon>Chaetocerotales</taxon>
        <taxon>Chaetocerotaceae</taxon>
        <taxon>Chaetoceros</taxon>
    </lineage>
</organism>
<dbReference type="Pfam" id="PF02310">
    <property type="entry name" value="B12-binding"/>
    <property type="match status" value="1"/>
</dbReference>
<evidence type="ECO:0000256" key="11">
    <source>
        <dbReference type="ARBA" id="ARBA00022723"/>
    </source>
</evidence>
<keyword evidence="11 18" id="KW-0479">Metal-binding</keyword>
<keyword evidence="13 18" id="KW-0862">Zinc</keyword>
<feature type="binding site" evidence="18">
    <location>
        <position position="1158"/>
    </location>
    <ligand>
        <name>Zn(2+)</name>
        <dbReference type="ChEBI" id="CHEBI:29105"/>
    </ligand>
</feature>
<dbReference type="Gene3D" id="3.20.20.20">
    <property type="entry name" value="Dihydropteroate synthase-like"/>
    <property type="match status" value="3"/>
</dbReference>
<dbReference type="SMART" id="SM01018">
    <property type="entry name" value="B12-binding_2"/>
    <property type="match status" value="1"/>
</dbReference>
<comment type="caution">
    <text evidence="26">The sequence shown here is derived from an EMBL/GenBank/DDBJ whole genome shotgun (WGS) entry which is preliminary data.</text>
</comment>
<dbReference type="PROSITE" id="PS51337">
    <property type="entry name" value="B12_BINDING_NTER"/>
    <property type="match status" value="1"/>
</dbReference>
<feature type="domain" description="AdoMet activation" evidence="23">
    <location>
        <begin position="2529"/>
        <end position="2869"/>
    </location>
</feature>
<feature type="region of interest" description="Disordered" evidence="20">
    <location>
        <begin position="1"/>
        <end position="43"/>
    </location>
</feature>
<keyword evidence="9 19" id="KW-0808">Transferase</keyword>
<dbReference type="GO" id="GO:0032259">
    <property type="term" value="P:methylation"/>
    <property type="evidence" value="ECO:0007669"/>
    <property type="project" value="UniProtKB-KW"/>
</dbReference>
<dbReference type="GO" id="GO:0031419">
    <property type="term" value="F:cobalamin binding"/>
    <property type="evidence" value="ECO:0007669"/>
    <property type="project" value="UniProtKB-KW"/>
</dbReference>
<evidence type="ECO:0000256" key="14">
    <source>
        <dbReference type="ARBA" id="ARBA00023167"/>
    </source>
</evidence>
<evidence type="ECO:0000256" key="1">
    <source>
        <dbReference type="ARBA" id="ARBA00001947"/>
    </source>
</evidence>
<dbReference type="Pfam" id="PF00809">
    <property type="entry name" value="Pterin_bind"/>
    <property type="match status" value="3"/>
</dbReference>
<dbReference type="FunFam" id="3.20.20.330:FF:000001">
    <property type="entry name" value="Methionine synthase"/>
    <property type="match status" value="3"/>
</dbReference>
<feature type="binding site" evidence="18">
    <location>
        <position position="1849"/>
    </location>
    <ligand>
        <name>Zn(2+)</name>
        <dbReference type="ChEBI" id="CHEBI:29105"/>
    </ligand>
</feature>
<dbReference type="SUPFAM" id="SSF52242">
    <property type="entry name" value="Cobalamin (vitamin B12)-binding domain"/>
    <property type="match status" value="1"/>
</dbReference>
<keyword evidence="10" id="KW-0949">S-adenosyl-L-methionine</keyword>
<dbReference type="InterPro" id="IPR011822">
    <property type="entry name" value="MetH"/>
</dbReference>
<dbReference type="Gene3D" id="1.10.1240.10">
    <property type="entry name" value="Methionine synthase domain"/>
    <property type="match status" value="1"/>
</dbReference>
<keyword evidence="12" id="KW-0677">Repeat</keyword>
<dbReference type="SUPFAM" id="SSF47644">
    <property type="entry name" value="Methionine synthase domain"/>
    <property type="match status" value="1"/>
</dbReference>
<keyword evidence="6 19" id="KW-0489">Methyltransferase</keyword>
<dbReference type="FunFam" id="3.40.50.280:FF:000001">
    <property type="entry name" value="Methionine synthase"/>
    <property type="match status" value="1"/>
</dbReference>
<evidence type="ECO:0000256" key="20">
    <source>
        <dbReference type="SAM" id="MobiDB-lite"/>
    </source>
</evidence>
<sequence>MVKTERKKQPKVQFDYDNVEPTPAVEPPLPSSDAARNHVPNPYKNSAITHEKIQAVRAKASNPNKDALNIDYAQDAGLYPESFPHFVRGRDSARRYITSLFSSQIAIYDGAMGTMIQNYSKRNKLEEEEYRGDRFLDWSCNVKGNNDMLSITQPHVIQGIYRQYLEEGGSNMIGTNTFSSTTIAMADYDMEDYVYELNYEGARLAREVCDEVTAKDPTKPRFVVGAIGPTNRTGSISPSVEDPSARNVTFDELVETYFEQIVGLVDGGADILMVETIFDTLNAKAALYAIGEYLEFTGLDIPVFVSGTLVDQSGRTLSGQTGEAFYASIRHAKPMCVGLNCALGAQHMKPFVEKLANVVECFMHVYSNAGLPNAMGGYDDTPEDMARENREFFENGWLNMVGGCCGSTPPHIKAIAEVAKEYKPRKLPDVGRPKMWLSGLEDLVVDDVHNHLGLPFLNVGERCNISGSLRFKKLMMAGDYGAAMDIAKKQVEDGAHVIDINVDDGLLDGLAAMQKFVKIAVTEPEVAKVPFMLDASKFEIVMAGLKWCQGKPIVNSISLKVGEELFKEQATLLKKHGAAVVVMAFDEEGQAATEAEKVRICKRSYDILVNEVRFPPEDIVFDPNVLTIGTGMEEHANYGVDFINAVKTIKEQCPYVKISGGISNLSFGFRGVTKIRESIHAVFLHHAILESGMDVGIVNAKELLAIDELEDDMRVLCENLVFNKTEDATEEMLKRTAYERACIDARKKGLPMPRKPRGKPINKPRVQFDYDNVEPTPAVEPPLPSSDAARNHVPNPYKNSAITHEKIQAVRAKASNPNKDALNIDYAQDAGLYPESFPHFVRGRDSARRYITSLFSSQIAIYDGAMGTMIQNYSKRNKLEEEEYRGDRFLDWSCNVKGNNDMLSITQPHVIQGIYRQYLEEGGSNMIGTNTFSSTTIAMADYDMEDYVYELNYEGARLAREVCDEVTAKDPTKPRFVVGAIGPTNRTGSISPSVEDPSARNVTFDELVETYFEQIVGLVDGGADILMVETIFDTLNAKAALYAIGEYLEFTGLDIPVFVSGTLVDQSGRTLSGQTGEAFYASIRHAKPMCVGLNCALGAQHMKPFVEKLANVVECFMHVYSNAGLPNAMGGYDDTPEDMARENREFFENGWLNMVGGCCGSTPPHIKAIAEVAKEYKPRKLPDVGRPKMWLSGLEDLVVDDVHNHLGLPFLNVGERCNISGSLRFKKLMMAGDYGAAMDIAKKQVEDGAHVIDINVDDGLLDGLAAMQKFVKIAVTEPEVAKVPFMLDASKFEIVMAGLKWCQGKPIVNSISLKVGEELFKEQATLLKKHGAAVVVMAFDEEGQAATEAEKVRICKRSYDILVNEVRFPPEDIVFDPNVLTIGTGMEEHANYGVDFINAVKTIKEQCPYVKISGGISNLSFGFRGVTKIRESIHAVFLHHAILESGMDVGIVNAKELLAIDELEDDMRVLCENLVFNKTEDATEEMLKRTAYERACIDARKKGLPMPRKPRGKPINKPRVQFDYDNVEPTPAVEPPLPSSDAARNHVPNPYKNSAITHEKIQAVRAKASNPNKDALNIDYAQDAGLYPESFPHFVRGRDSARRYITSLFSSQIAIYDGAMGTMIQNYSKRNKLEEEEYRGDRFLDWSCNVKGNNDMLSITQPHVIQGIYRQYLEEGGSNMIGTNTFSSTTIAMADYDMEDYVYELNYEGARLAREVCDEVTAKDPTKPRFVVGAIGPTNRTGSISPSVEDPSARNVTFDELVETYFEQIVGLVDGGADILMVETIFDTLNAKAALYAIGEYLEFTGLDIPVFVSGTLVDQSGRTLSGQTGEAFYASIRHAKPMCVGLNCALGAQHMKPFVEKLANVVECFMHVYSNAGLPNAMGGYDDTPEDMARENREFFENGWLNMVGGCCGSTPPHIKAIAEVAKEYKPRKLPDVGRPKMWLSGLEDLVVDDVHNHLGLPFLNVGERCNISGSLRFKKLMMAGDYGAAMDIAKKQVEDGAHVIDINVDDGLLDGLAAMQKFVKIAVTEPEVAKVPFMLDASKFEIVMAGLKWCQGKPIVNSISLKVGEELFKEQATLLKKHGAAVVVMAFDEEGQAATEAEKVRICKRSYDILVNEVRFPPEDIVFDPNVLTIGTGMEEHANYGVDFINAVKTIKEQCPYVKISGGISNLSFGFRGVTKIRESIHAVFLHHAILESGMDVGIVNAHEMLMIEEVEPALRKAAEDLVFNKTEDATEVMLELTKKEKELRELLKKGGGAVVKEKSWRDLEVTKRLEHALINGISEHVDKDVEEARQKASKPLEVIEGPLMDGMNTVGDLFGAGKMFLPQVIKSARVMKKAVAYLLPFMEEEKRAKMIAEGKDPDEVDPNDDSQYAGTVLMATVKGDVHDIGKNIVSVVLGCNNYKVYDIGVMVNCETILEKAAEYNVDVIGLSGLITPSLDEMVIVAKEMSKKGFKQPLMIGGATTSKMHTAVKISPNYFTMEHPVIHVLDASRSVTVVSSLLGSNKEDFVEDLLEEYDELREDYYAGLEDRYFLDYDKAKQAKLEIDFDAHPPAPTPNQLGVIVVDNVTLEDVVPYIDWNPFFQTWELRGRYPNRGYPKIFDDAAVGSEAKKLFDDAQALMNKIIAEKSMWLKGVVGQFAANRSDDGEDIEIYQDEAARAAGTPLHTFCMLRQQAEKENDDPYLSQADFIAPKGYKDHLGMFAVSCFGCDDLVKKYEAENDDYNKIMSQALADRFVEAFAEYLHREIRTKMWGYASDEKLDEADLLKIKYDGIRPAPGYPSQPDHTEKTTMWETIKAKELAGIELSDSLSMMPAASVSALVFAHPKSQYFAVGQIGKDQVTSYAARKKYEMEKMERWLSPILNYDRD</sequence>
<feature type="domain" description="B12-binding N-terminal" evidence="25">
    <location>
        <begin position="2263"/>
        <end position="2357"/>
    </location>
</feature>
<reference evidence="26 27" key="1">
    <citation type="journal article" date="2021" name="Sci. Rep.">
        <title>The genome of the diatom Chaetoceros tenuissimus carries an ancient integrated fragment of an extant virus.</title>
        <authorList>
            <person name="Hongo Y."/>
            <person name="Kimura K."/>
            <person name="Takaki Y."/>
            <person name="Yoshida Y."/>
            <person name="Baba S."/>
            <person name="Kobayashi G."/>
            <person name="Nagasaki K."/>
            <person name="Hano T."/>
            <person name="Tomaru Y."/>
        </authorList>
    </citation>
    <scope>NUCLEOTIDE SEQUENCE [LARGE SCALE GENOMIC DNA]</scope>
    <source>
        <strain evidence="26 27">NIES-3715</strain>
    </source>
</reference>
<dbReference type="PANTHER" id="PTHR45833">
    <property type="entry name" value="METHIONINE SYNTHASE"/>
    <property type="match status" value="1"/>
</dbReference>
<evidence type="ECO:0000259" key="24">
    <source>
        <dbReference type="PROSITE" id="PS51332"/>
    </source>
</evidence>
<protein>
    <recommendedName>
        <fullName evidence="5">methionine synthase</fullName>
        <ecNumber evidence="5">2.1.1.13</ecNumber>
    </recommendedName>
    <alternativeName>
        <fullName evidence="17">5-methyltetrahydrofolate--homocysteine methyltransferase</fullName>
    </alternativeName>
    <alternativeName>
        <fullName evidence="16">Vitamin-B12 dependent methionine synthase</fullName>
    </alternativeName>
</protein>
<keyword evidence="7" id="KW-0028">Amino-acid biosynthesis</keyword>
<comment type="cofactor">
    <cofactor evidence="2">
        <name>methylcob(III)alamin</name>
        <dbReference type="ChEBI" id="CHEBI:28115"/>
    </cofactor>
</comment>
<feature type="domain" description="Pterin-binding" evidence="22">
    <location>
        <begin position="1964"/>
        <end position="2226"/>
    </location>
</feature>
<feature type="binding site" evidence="18">
    <location>
        <position position="404"/>
    </location>
    <ligand>
        <name>Zn(2+)</name>
        <dbReference type="ChEBI" id="CHEBI:29105"/>
    </ligand>
</feature>
<dbReference type="InterPro" id="IPR000489">
    <property type="entry name" value="Pterin-binding_dom"/>
</dbReference>
<feature type="compositionally biased region" description="Basic residues" evidence="20">
    <location>
        <begin position="1"/>
        <end position="10"/>
    </location>
</feature>
<feature type="domain" description="Pterin-binding" evidence="22">
    <location>
        <begin position="456"/>
        <end position="717"/>
    </location>
</feature>
<evidence type="ECO:0000256" key="5">
    <source>
        <dbReference type="ARBA" id="ARBA00012032"/>
    </source>
</evidence>